<dbReference type="SUPFAM" id="SSF46626">
    <property type="entry name" value="Cytochrome c"/>
    <property type="match status" value="1"/>
</dbReference>
<evidence type="ECO:0000256" key="3">
    <source>
        <dbReference type="ARBA" id="ARBA00023004"/>
    </source>
</evidence>
<protein>
    <recommendedName>
        <fullName evidence="6">Cytochrome c domain-containing protein</fullName>
    </recommendedName>
</protein>
<dbReference type="SUPFAM" id="SSF81342">
    <property type="entry name" value="Transmembrane di-heme cytochromes"/>
    <property type="match status" value="1"/>
</dbReference>
<evidence type="ECO:0000259" key="6">
    <source>
        <dbReference type="PROSITE" id="PS51007"/>
    </source>
</evidence>
<dbReference type="GO" id="GO:0022904">
    <property type="term" value="P:respiratory electron transport chain"/>
    <property type="evidence" value="ECO:0007669"/>
    <property type="project" value="InterPro"/>
</dbReference>
<evidence type="ECO:0000313" key="8">
    <source>
        <dbReference type="Proteomes" id="UP000015350"/>
    </source>
</evidence>
<dbReference type="STRING" id="1316936.K678_06103"/>
<feature type="transmembrane region" description="Helical" evidence="5">
    <location>
        <begin position="42"/>
        <end position="61"/>
    </location>
</feature>
<proteinExistence type="predicted"/>
<feature type="transmembrane region" description="Helical" evidence="5">
    <location>
        <begin position="115"/>
        <end position="135"/>
    </location>
</feature>
<keyword evidence="5" id="KW-0812">Transmembrane</keyword>
<dbReference type="Pfam" id="PF09086">
    <property type="entry name" value="DUF1924"/>
    <property type="match status" value="1"/>
</dbReference>
<evidence type="ECO:0000256" key="4">
    <source>
        <dbReference type="PROSITE-ProRule" id="PRU00433"/>
    </source>
</evidence>
<evidence type="ECO:0000313" key="7">
    <source>
        <dbReference type="EMBL" id="EPY02430.1"/>
    </source>
</evidence>
<dbReference type="PROSITE" id="PS51007">
    <property type="entry name" value="CYTC"/>
    <property type="match status" value="1"/>
</dbReference>
<keyword evidence="2 4" id="KW-0479">Metal-binding</keyword>
<dbReference type="GO" id="GO:0016020">
    <property type="term" value="C:membrane"/>
    <property type="evidence" value="ECO:0007669"/>
    <property type="project" value="InterPro"/>
</dbReference>
<dbReference type="RefSeq" id="WP_021131576.1">
    <property type="nucleotide sequence ID" value="NZ_AQPH01000015.1"/>
</dbReference>
<gene>
    <name evidence="7" type="ORF">K678_06103</name>
</gene>
<dbReference type="AlphaFoldDB" id="S9TVF1"/>
<dbReference type="GO" id="GO:0020037">
    <property type="term" value="F:heme binding"/>
    <property type="evidence" value="ECO:0007669"/>
    <property type="project" value="InterPro"/>
</dbReference>
<keyword evidence="5" id="KW-0472">Membrane</keyword>
<feature type="transmembrane region" description="Helical" evidence="5">
    <location>
        <begin position="20"/>
        <end position="36"/>
    </location>
</feature>
<keyword evidence="5" id="KW-1133">Transmembrane helix</keyword>
<dbReference type="GO" id="GO:0046872">
    <property type="term" value="F:metal ion binding"/>
    <property type="evidence" value="ECO:0007669"/>
    <property type="project" value="UniProtKB-KW"/>
</dbReference>
<comment type="caution">
    <text evidence="7">The sequence shown here is derived from an EMBL/GenBank/DDBJ whole genome shotgun (WGS) entry which is preliminary data.</text>
</comment>
<dbReference type="OrthoDB" id="5295318at2"/>
<accession>S9TVF1</accession>
<dbReference type="GO" id="GO:0009055">
    <property type="term" value="F:electron transfer activity"/>
    <property type="evidence" value="ECO:0007669"/>
    <property type="project" value="InterPro"/>
</dbReference>
<name>S9TVF1_MAGFU</name>
<evidence type="ECO:0000256" key="5">
    <source>
        <dbReference type="SAM" id="Phobius"/>
    </source>
</evidence>
<dbReference type="EMBL" id="AQPH01000015">
    <property type="protein sequence ID" value="EPY02430.1"/>
    <property type="molecule type" value="Genomic_DNA"/>
</dbReference>
<keyword evidence="1 4" id="KW-0349">Heme</keyword>
<keyword evidence="3 4" id="KW-0408">Iron</keyword>
<dbReference type="InterPro" id="IPR016174">
    <property type="entry name" value="Di-haem_cyt_TM"/>
</dbReference>
<sequence>MSGDAPRAAPGRWELPALRLWHAALAGGFLVAWLTADEDTYRMHVFAGYWVLIAVSLRLGLAAMGTPRGPLALVRPGRSRLMIWMGGVLMTMVGLAALSGVIADGVTSVEDLHEGLSNTALWLIPAHAALVAWVFQGKRLRDKVMGAARVSALPVLVLLGLAAAVPAQAADPARDAILADYAKAAKAADSGFTGFSAARGESIYRARNTVNADFPSCATCHTDDPTRPGRHAKTGREIAPAAVSANPKRFTDAEKVEERFNRDCKTVLGRECSARDRGDFITFLSSK</sequence>
<dbReference type="Gene3D" id="1.10.760.10">
    <property type="entry name" value="Cytochrome c-like domain"/>
    <property type="match status" value="1"/>
</dbReference>
<dbReference type="InterPro" id="IPR009056">
    <property type="entry name" value="Cyt_c-like_dom"/>
</dbReference>
<dbReference type="PATRIC" id="fig|1316936.3.peg.1222"/>
<evidence type="ECO:0000256" key="1">
    <source>
        <dbReference type="ARBA" id="ARBA00022617"/>
    </source>
</evidence>
<dbReference type="InterPro" id="IPR036909">
    <property type="entry name" value="Cyt_c-like_dom_sf"/>
</dbReference>
<feature type="transmembrane region" description="Helical" evidence="5">
    <location>
        <begin position="147"/>
        <end position="165"/>
    </location>
</feature>
<feature type="transmembrane region" description="Helical" evidence="5">
    <location>
        <begin position="81"/>
        <end position="103"/>
    </location>
</feature>
<evidence type="ECO:0000256" key="2">
    <source>
        <dbReference type="ARBA" id="ARBA00022723"/>
    </source>
</evidence>
<feature type="domain" description="Cytochrome c" evidence="6">
    <location>
        <begin position="195"/>
        <end position="287"/>
    </location>
</feature>
<dbReference type="Proteomes" id="UP000015350">
    <property type="component" value="Unassembled WGS sequence"/>
</dbReference>
<reference evidence="7 8" key="1">
    <citation type="submission" date="2013-04" db="EMBL/GenBank/DDBJ databases">
        <authorList>
            <person name="Kuznetsov B."/>
            <person name="Ivanovsky R."/>
        </authorList>
    </citation>
    <scope>NUCLEOTIDE SEQUENCE [LARGE SCALE GENOMIC DNA]</scope>
    <source>
        <strain evidence="7 8">MGU-K5</strain>
    </source>
</reference>
<dbReference type="InterPro" id="IPR015170">
    <property type="entry name" value="DUF1924_SHP"/>
</dbReference>
<dbReference type="eggNOG" id="COG1858">
    <property type="taxonomic scope" value="Bacteria"/>
</dbReference>
<organism evidence="7 8">
    <name type="scientific">Magnetospirillum fulvum MGU-K5</name>
    <dbReference type="NCBI Taxonomy" id="1316936"/>
    <lineage>
        <taxon>Bacteria</taxon>
        <taxon>Pseudomonadati</taxon>
        <taxon>Pseudomonadota</taxon>
        <taxon>Alphaproteobacteria</taxon>
        <taxon>Rhodospirillales</taxon>
        <taxon>Rhodospirillaceae</taxon>
        <taxon>Magnetospirillum</taxon>
    </lineage>
</organism>